<evidence type="ECO:0000313" key="3">
    <source>
        <dbReference type="WBParaSite" id="Hba_07245"/>
    </source>
</evidence>
<dbReference type="Proteomes" id="UP000095283">
    <property type="component" value="Unplaced"/>
</dbReference>
<protein>
    <submittedName>
        <fullName evidence="3">Uncharacterized protein</fullName>
    </submittedName>
</protein>
<sequence>MSYNCVRQSRFQQKIGHSVGTEDVLRWSPVVWLVGVCIAGAFMNLIFYCQKKYKERKLRQRNGQVYP</sequence>
<evidence type="ECO:0000313" key="2">
    <source>
        <dbReference type="Proteomes" id="UP000095283"/>
    </source>
</evidence>
<reference evidence="3" key="1">
    <citation type="submission" date="2016-11" db="UniProtKB">
        <authorList>
            <consortium name="WormBaseParasite"/>
        </authorList>
    </citation>
    <scope>IDENTIFICATION</scope>
</reference>
<accession>A0A1I7WQ24</accession>
<keyword evidence="1" id="KW-0812">Transmembrane</keyword>
<organism evidence="2 3">
    <name type="scientific">Heterorhabditis bacteriophora</name>
    <name type="common">Entomopathogenic nematode worm</name>
    <dbReference type="NCBI Taxonomy" id="37862"/>
    <lineage>
        <taxon>Eukaryota</taxon>
        <taxon>Metazoa</taxon>
        <taxon>Ecdysozoa</taxon>
        <taxon>Nematoda</taxon>
        <taxon>Chromadorea</taxon>
        <taxon>Rhabditida</taxon>
        <taxon>Rhabditina</taxon>
        <taxon>Rhabditomorpha</taxon>
        <taxon>Strongyloidea</taxon>
        <taxon>Heterorhabditidae</taxon>
        <taxon>Heterorhabditis</taxon>
    </lineage>
</organism>
<keyword evidence="1" id="KW-0472">Membrane</keyword>
<keyword evidence="1" id="KW-1133">Transmembrane helix</keyword>
<name>A0A1I7WQ24_HETBA</name>
<proteinExistence type="predicted"/>
<dbReference type="AlphaFoldDB" id="A0A1I7WQ24"/>
<keyword evidence="2" id="KW-1185">Reference proteome</keyword>
<evidence type="ECO:0000256" key="1">
    <source>
        <dbReference type="SAM" id="Phobius"/>
    </source>
</evidence>
<feature type="transmembrane region" description="Helical" evidence="1">
    <location>
        <begin position="30"/>
        <end position="49"/>
    </location>
</feature>
<dbReference type="WBParaSite" id="Hba_07245">
    <property type="protein sequence ID" value="Hba_07245"/>
    <property type="gene ID" value="Hba_07245"/>
</dbReference>